<dbReference type="InterPro" id="IPR010573">
    <property type="entry name" value="MFS_Str1/Tri12-like"/>
</dbReference>
<protein>
    <recommendedName>
        <fullName evidence="7">Major facilitator superfamily (MFS) profile domain-containing protein</fullName>
    </recommendedName>
</protein>
<dbReference type="SUPFAM" id="SSF103473">
    <property type="entry name" value="MFS general substrate transporter"/>
    <property type="match status" value="1"/>
</dbReference>
<reference evidence="8 9" key="1">
    <citation type="submission" date="2013-03" db="EMBL/GenBank/DDBJ databases">
        <title>The Genome Sequence of Cladophialophora carrionii CBS 160.54.</title>
        <authorList>
            <consortium name="The Broad Institute Genomics Platform"/>
            <person name="Cuomo C."/>
            <person name="de Hoog S."/>
            <person name="Gorbushina A."/>
            <person name="Walker B."/>
            <person name="Young S.K."/>
            <person name="Zeng Q."/>
            <person name="Gargeya S."/>
            <person name="Fitzgerald M."/>
            <person name="Haas B."/>
            <person name="Abouelleil A."/>
            <person name="Allen A.W."/>
            <person name="Alvarado L."/>
            <person name="Arachchi H.M."/>
            <person name="Berlin A.M."/>
            <person name="Chapman S.B."/>
            <person name="Gainer-Dewar J."/>
            <person name="Goldberg J."/>
            <person name="Griggs A."/>
            <person name="Gujja S."/>
            <person name="Hansen M."/>
            <person name="Howarth C."/>
            <person name="Imamovic A."/>
            <person name="Ireland A."/>
            <person name="Larimer J."/>
            <person name="McCowan C."/>
            <person name="Murphy C."/>
            <person name="Pearson M."/>
            <person name="Poon T.W."/>
            <person name="Priest M."/>
            <person name="Roberts A."/>
            <person name="Saif S."/>
            <person name="Shea T."/>
            <person name="Sisk P."/>
            <person name="Sykes S."/>
            <person name="Wortman J."/>
            <person name="Nusbaum C."/>
            <person name="Birren B."/>
        </authorList>
    </citation>
    <scope>NUCLEOTIDE SEQUENCE [LARGE SCALE GENOMIC DNA]</scope>
    <source>
        <strain evidence="8 9">CBS 160.54</strain>
    </source>
</reference>
<dbReference type="PANTHER" id="PTHR23501:SF195">
    <property type="entry name" value="PEP5"/>
    <property type="match status" value="1"/>
</dbReference>
<dbReference type="CDD" id="cd06179">
    <property type="entry name" value="MFS_TRI12_like"/>
    <property type="match status" value="1"/>
</dbReference>
<dbReference type="Proteomes" id="UP000030678">
    <property type="component" value="Unassembled WGS sequence"/>
</dbReference>
<dbReference type="InterPro" id="IPR053791">
    <property type="entry name" value="MFS_Tri12-like"/>
</dbReference>
<feature type="transmembrane region" description="Helical" evidence="6">
    <location>
        <begin position="327"/>
        <end position="345"/>
    </location>
</feature>
<feature type="transmembrane region" description="Helical" evidence="6">
    <location>
        <begin position="287"/>
        <end position="306"/>
    </location>
</feature>
<evidence type="ECO:0000256" key="4">
    <source>
        <dbReference type="ARBA" id="ARBA00022989"/>
    </source>
</evidence>
<evidence type="ECO:0000259" key="7">
    <source>
        <dbReference type="PROSITE" id="PS50850"/>
    </source>
</evidence>
<feature type="transmembrane region" description="Helical" evidence="6">
    <location>
        <begin position="398"/>
        <end position="417"/>
    </location>
</feature>
<dbReference type="GO" id="GO:0022857">
    <property type="term" value="F:transmembrane transporter activity"/>
    <property type="evidence" value="ECO:0007669"/>
    <property type="project" value="InterPro"/>
</dbReference>
<dbReference type="InterPro" id="IPR036259">
    <property type="entry name" value="MFS_trans_sf"/>
</dbReference>
<evidence type="ECO:0000256" key="3">
    <source>
        <dbReference type="ARBA" id="ARBA00022692"/>
    </source>
</evidence>
<dbReference type="VEuPathDB" id="FungiDB:G647_08167"/>
<feature type="transmembrane region" description="Helical" evidence="6">
    <location>
        <begin position="217"/>
        <end position="236"/>
    </location>
</feature>
<dbReference type="HOGENOM" id="CLU_000960_25_1_1"/>
<feature type="transmembrane region" description="Helical" evidence="6">
    <location>
        <begin position="365"/>
        <end position="386"/>
    </location>
</feature>
<dbReference type="AlphaFoldDB" id="V9D1H6"/>
<evidence type="ECO:0000256" key="2">
    <source>
        <dbReference type="ARBA" id="ARBA00022448"/>
    </source>
</evidence>
<feature type="transmembrane region" description="Helical" evidence="6">
    <location>
        <begin position="423"/>
        <end position="444"/>
    </location>
</feature>
<dbReference type="PROSITE" id="PS50850">
    <property type="entry name" value="MFS"/>
    <property type="match status" value="1"/>
</dbReference>
<evidence type="ECO:0000256" key="6">
    <source>
        <dbReference type="SAM" id="Phobius"/>
    </source>
</evidence>
<feature type="transmembrane region" description="Helical" evidence="6">
    <location>
        <begin position="546"/>
        <end position="565"/>
    </location>
</feature>
<keyword evidence="5 6" id="KW-0472">Membrane</keyword>
<accession>V9D1H6</accession>
<dbReference type="EMBL" id="KB822708">
    <property type="protein sequence ID" value="ETI20133.1"/>
    <property type="molecule type" value="Genomic_DNA"/>
</dbReference>
<dbReference type="GeneID" id="19986660"/>
<feature type="transmembrane region" description="Helical" evidence="6">
    <location>
        <begin position="183"/>
        <end position="205"/>
    </location>
</feature>
<evidence type="ECO:0000256" key="1">
    <source>
        <dbReference type="ARBA" id="ARBA00004141"/>
    </source>
</evidence>
<keyword evidence="3 6" id="KW-0812">Transmembrane</keyword>
<keyword evidence="2" id="KW-0813">Transport</keyword>
<name>V9D1H6_9EURO</name>
<evidence type="ECO:0000313" key="8">
    <source>
        <dbReference type="EMBL" id="ETI20133.1"/>
    </source>
</evidence>
<keyword evidence="4 6" id="KW-1133">Transmembrane helix</keyword>
<feature type="transmembrane region" description="Helical" evidence="6">
    <location>
        <begin position="256"/>
        <end position="275"/>
    </location>
</feature>
<organism evidence="8 9">
    <name type="scientific">Cladophialophora carrionii CBS 160.54</name>
    <dbReference type="NCBI Taxonomy" id="1279043"/>
    <lineage>
        <taxon>Eukaryota</taxon>
        <taxon>Fungi</taxon>
        <taxon>Dikarya</taxon>
        <taxon>Ascomycota</taxon>
        <taxon>Pezizomycotina</taxon>
        <taxon>Eurotiomycetes</taxon>
        <taxon>Chaetothyriomycetidae</taxon>
        <taxon>Chaetothyriales</taxon>
        <taxon>Herpotrichiellaceae</taxon>
        <taxon>Cladophialophora</taxon>
    </lineage>
</organism>
<gene>
    <name evidence="8" type="ORF">G647_08167</name>
</gene>
<dbReference type="Pfam" id="PF06609">
    <property type="entry name" value="TRI12"/>
    <property type="match status" value="1"/>
</dbReference>
<dbReference type="OrthoDB" id="2587356at2759"/>
<dbReference type="RefSeq" id="XP_008730701.1">
    <property type="nucleotide sequence ID" value="XM_008732479.1"/>
</dbReference>
<feature type="domain" description="Major facilitator superfamily (MFS) profile" evidence="7">
    <location>
        <begin position="62"/>
        <end position="570"/>
    </location>
</feature>
<feature type="transmembrane region" description="Helical" evidence="6">
    <location>
        <begin position="60"/>
        <end position="88"/>
    </location>
</feature>
<sequence length="596" mass="63431">MTETQANRNHEQVVPAHTMEKPTGEHHETTVEHVKEVNAAIARTDSHLDVAHAPLGWRSWLVVLVTMFGNLTLVFVVVAAGSVIAFIIRDIGEPGLAGWIIQGPLLVQSVLCPIVGRLSDVIDRKYIASFQLTVAFVGSIVSARAESMNTLIGGGILIGVGLSSLGIIVAIPAEVLPLKYRAIANGANFLGGAFGGLVGQLGAGAVTNADKGGWRNIFWMQAAFHGATVLMLLAFYHPPRRSDYPKMKVAEYLWSLDPVGAILFIGGATLIILALDWTGGTYPWRDAHVIAPLVVGIVLLIFFGFYEWKGRSDGIVAHVMFKKGYNFPLAVFAFAVEGWIFFSAVNSVTPQVILNLGWESTSWQIAIRQLAYQLPAICFSIPMVLYSTKFKDLKNPLLLTYGIFLIVCICYATVTPSEDRAQYAFAVLAGIGQSGPLTLILALVQFAAPHAFIATASGFALSARAIGGAFGSAVLDAIVNGKIDATLARDVGEAATNAGLPASSVPDLVEAIGAGEGFDGVAGINSTILEQALHASHSAYARAYRLAWASVIPFVALALVAVWFIKHVKELMTDHVEASVESKKAPAGSDVEASAK</sequence>
<evidence type="ECO:0000313" key="9">
    <source>
        <dbReference type="Proteomes" id="UP000030678"/>
    </source>
</evidence>
<proteinExistence type="predicted"/>
<dbReference type="Gene3D" id="1.20.1250.20">
    <property type="entry name" value="MFS general substrate transporter like domains"/>
    <property type="match status" value="2"/>
</dbReference>
<evidence type="ECO:0000256" key="5">
    <source>
        <dbReference type="ARBA" id="ARBA00023136"/>
    </source>
</evidence>
<dbReference type="GO" id="GO:0005886">
    <property type="term" value="C:plasma membrane"/>
    <property type="evidence" value="ECO:0007669"/>
    <property type="project" value="TreeGrafter"/>
</dbReference>
<comment type="subcellular location">
    <subcellularLocation>
        <location evidence="1">Membrane</location>
        <topology evidence="1">Multi-pass membrane protein</topology>
    </subcellularLocation>
</comment>
<feature type="transmembrane region" description="Helical" evidence="6">
    <location>
        <begin position="94"/>
        <end position="114"/>
    </location>
</feature>
<dbReference type="InterPro" id="IPR020846">
    <property type="entry name" value="MFS_dom"/>
</dbReference>
<feature type="transmembrane region" description="Helical" evidence="6">
    <location>
        <begin position="126"/>
        <end position="145"/>
    </location>
</feature>
<feature type="transmembrane region" description="Helical" evidence="6">
    <location>
        <begin position="151"/>
        <end position="171"/>
    </location>
</feature>
<dbReference type="PANTHER" id="PTHR23501">
    <property type="entry name" value="MAJOR FACILITATOR SUPERFAMILY"/>
    <property type="match status" value="1"/>
</dbReference>